<accession>A0ABR3RQR6</accession>
<dbReference type="InterPro" id="IPR018954">
    <property type="entry name" value="Betagal_dom2"/>
</dbReference>
<protein>
    <recommendedName>
        <fullName evidence="1">Beta-galactosidase domain-containing protein</fullName>
    </recommendedName>
</protein>
<sequence length="241" mass="26241">MIYDYSSPISENRRIDSKYYETKNLALFTRVAKDLTVTKRVANSTSYSDNTAIATSELRNPDTNAAFYVTIHSTSSSGTKESFKLNVNTSIGKLTIPQHTGTIVLNGHQSKIIVTDFSIGKQRLTYSTAEVLTYAVIDGNPTVVLWVPPGESAEFHVKGARKGSVQGASGSKAKFYQDHQGVAASFAAVNGKTVLQFDNKVRVVVVDRPTAYLFWAPNLSDDPFGPVDKSSKGPSCVHCLH</sequence>
<reference evidence="2 3" key="1">
    <citation type="submission" date="2024-02" db="EMBL/GenBank/DDBJ databases">
        <title>De novo assembly and annotation of 12 fungi associated with fruit tree decline syndrome in Ontario, Canada.</title>
        <authorList>
            <person name="Sulman M."/>
            <person name="Ellouze W."/>
            <person name="Ilyukhin E."/>
        </authorList>
    </citation>
    <scope>NUCLEOTIDE SEQUENCE [LARGE SCALE GENOMIC DNA]</scope>
    <source>
        <strain evidence="2 3">M42-189</strain>
    </source>
</reference>
<name>A0ABR3RQR6_9PLEO</name>
<evidence type="ECO:0000259" key="1">
    <source>
        <dbReference type="SMART" id="SM01029"/>
    </source>
</evidence>
<organism evidence="2 3">
    <name type="scientific">Paraconiothyrium brasiliense</name>
    <dbReference type="NCBI Taxonomy" id="300254"/>
    <lineage>
        <taxon>Eukaryota</taxon>
        <taxon>Fungi</taxon>
        <taxon>Dikarya</taxon>
        <taxon>Ascomycota</taxon>
        <taxon>Pezizomycotina</taxon>
        <taxon>Dothideomycetes</taxon>
        <taxon>Pleosporomycetidae</taxon>
        <taxon>Pleosporales</taxon>
        <taxon>Massarineae</taxon>
        <taxon>Didymosphaeriaceae</taxon>
        <taxon>Paraconiothyrium</taxon>
    </lineage>
</organism>
<dbReference type="Proteomes" id="UP001521785">
    <property type="component" value="Unassembled WGS sequence"/>
</dbReference>
<comment type="caution">
    <text evidence="2">The sequence shown here is derived from an EMBL/GenBank/DDBJ whole genome shotgun (WGS) entry which is preliminary data.</text>
</comment>
<dbReference type="SUPFAM" id="SSF51011">
    <property type="entry name" value="Glycosyl hydrolase domain"/>
    <property type="match status" value="1"/>
</dbReference>
<dbReference type="InterPro" id="IPR037110">
    <property type="entry name" value="Betagal_dom2_sf"/>
</dbReference>
<gene>
    <name evidence="2" type="ORF">SLS60_004182</name>
</gene>
<dbReference type="SMART" id="SM01029">
    <property type="entry name" value="BetaGal_dom2"/>
    <property type="match status" value="1"/>
</dbReference>
<dbReference type="Pfam" id="PF10435">
    <property type="entry name" value="BetaGal_dom2"/>
    <property type="match status" value="1"/>
</dbReference>
<keyword evidence="3" id="KW-1185">Reference proteome</keyword>
<evidence type="ECO:0000313" key="2">
    <source>
        <dbReference type="EMBL" id="KAL1606775.1"/>
    </source>
</evidence>
<proteinExistence type="predicted"/>
<dbReference type="Gene3D" id="2.102.20.10">
    <property type="entry name" value="Beta-galactosidase, domain 2"/>
    <property type="match status" value="1"/>
</dbReference>
<evidence type="ECO:0000313" key="3">
    <source>
        <dbReference type="Proteomes" id="UP001521785"/>
    </source>
</evidence>
<feature type="domain" description="Beta-galactosidase" evidence="1">
    <location>
        <begin position="34"/>
        <end position="214"/>
    </location>
</feature>
<dbReference type="EMBL" id="JAKJXO020000004">
    <property type="protein sequence ID" value="KAL1606775.1"/>
    <property type="molecule type" value="Genomic_DNA"/>
</dbReference>